<name>A0A5B7T554_9LACO</name>
<dbReference type="STRING" id="1423818.FC88_GL001104"/>
<evidence type="ECO:0000259" key="1">
    <source>
        <dbReference type="PROSITE" id="PS50995"/>
    </source>
</evidence>
<dbReference type="PANTHER" id="PTHR33164">
    <property type="entry name" value="TRANSCRIPTIONAL REGULATOR, MARR FAMILY"/>
    <property type="match status" value="1"/>
</dbReference>
<organism evidence="2 3">
    <name type="scientific">Companilactobacillus futsaii</name>
    <dbReference type="NCBI Taxonomy" id="938155"/>
    <lineage>
        <taxon>Bacteria</taxon>
        <taxon>Bacillati</taxon>
        <taxon>Bacillota</taxon>
        <taxon>Bacilli</taxon>
        <taxon>Lactobacillales</taxon>
        <taxon>Lactobacillaceae</taxon>
        <taxon>Companilactobacillus</taxon>
    </lineage>
</organism>
<dbReference type="InterPro" id="IPR036388">
    <property type="entry name" value="WH-like_DNA-bd_sf"/>
</dbReference>
<dbReference type="GO" id="GO:0006950">
    <property type="term" value="P:response to stress"/>
    <property type="evidence" value="ECO:0007669"/>
    <property type="project" value="TreeGrafter"/>
</dbReference>
<protein>
    <submittedName>
        <fullName evidence="2">MarR family transcriptional regulator</fullName>
    </submittedName>
</protein>
<gene>
    <name evidence="2" type="ORF">FG051_10635</name>
</gene>
<dbReference type="AlphaFoldDB" id="A0A5B7T554"/>
<feature type="domain" description="HTH marR-type" evidence="1">
    <location>
        <begin position="1"/>
        <end position="138"/>
    </location>
</feature>
<dbReference type="Pfam" id="PF01047">
    <property type="entry name" value="MarR"/>
    <property type="match status" value="1"/>
</dbReference>
<dbReference type="Gene3D" id="1.10.10.10">
    <property type="entry name" value="Winged helix-like DNA-binding domain superfamily/Winged helix DNA-binding domain"/>
    <property type="match status" value="1"/>
</dbReference>
<sequence length="146" mass="16870">MLKQTEITTIRDFNRNYTKLLGILNRRVLETPLSWTEGRVILEISFNHDKTPIEIANNLGLDKSYTSRILNRFEKHGLLTKTPSVTDSRSIELQLTDKGSTLVHELDERSDQQIRDLLAALNDNQIKQFYQAITVLDQLLFEKAVD</sequence>
<dbReference type="GO" id="GO:0003700">
    <property type="term" value="F:DNA-binding transcription factor activity"/>
    <property type="evidence" value="ECO:0007669"/>
    <property type="project" value="InterPro"/>
</dbReference>
<dbReference type="InterPro" id="IPR000835">
    <property type="entry name" value="HTH_MarR-typ"/>
</dbReference>
<dbReference type="PRINTS" id="PR00598">
    <property type="entry name" value="HTHMARR"/>
</dbReference>
<dbReference type="PROSITE" id="PS50995">
    <property type="entry name" value="HTH_MARR_2"/>
    <property type="match status" value="1"/>
</dbReference>
<dbReference type="KEGG" id="lft:FG051_10635"/>
<dbReference type="SMART" id="SM00347">
    <property type="entry name" value="HTH_MARR"/>
    <property type="match status" value="1"/>
</dbReference>
<dbReference type="SUPFAM" id="SSF46785">
    <property type="entry name" value="Winged helix' DNA-binding domain"/>
    <property type="match status" value="1"/>
</dbReference>
<dbReference type="EMBL" id="CP040736">
    <property type="protein sequence ID" value="QCX25514.1"/>
    <property type="molecule type" value="Genomic_DNA"/>
</dbReference>
<evidence type="ECO:0000313" key="2">
    <source>
        <dbReference type="EMBL" id="QCX25514.1"/>
    </source>
</evidence>
<proteinExistence type="predicted"/>
<dbReference type="InterPro" id="IPR036390">
    <property type="entry name" value="WH_DNA-bd_sf"/>
</dbReference>
<evidence type="ECO:0000313" key="3">
    <source>
        <dbReference type="Proteomes" id="UP000310673"/>
    </source>
</evidence>
<dbReference type="InterPro" id="IPR039422">
    <property type="entry name" value="MarR/SlyA-like"/>
</dbReference>
<dbReference type="RefSeq" id="WP_057812544.1">
    <property type="nucleotide sequence ID" value="NZ_CP040736.1"/>
</dbReference>
<dbReference type="PANTHER" id="PTHR33164:SF101">
    <property type="entry name" value="TRANSCRIPTIONAL REPRESSOR MPRA"/>
    <property type="match status" value="1"/>
</dbReference>
<reference evidence="2 3" key="1">
    <citation type="submission" date="2019-05" db="EMBL/GenBank/DDBJ databases">
        <title>Genome Sequence of Lactobacillus futsaii Y97, a Potential Probiotic Strain Isolated from the Futsai of Taiwan.</title>
        <authorList>
            <person name="Du X."/>
        </authorList>
    </citation>
    <scope>NUCLEOTIDE SEQUENCE [LARGE SCALE GENOMIC DNA]</scope>
    <source>
        <strain evidence="2 3">Y97</strain>
    </source>
</reference>
<dbReference type="Proteomes" id="UP000310673">
    <property type="component" value="Chromosome"/>
</dbReference>
<accession>A0A5B7T554</accession>